<dbReference type="PANTHER" id="PTHR18895">
    <property type="entry name" value="HEMK METHYLTRANSFERASE"/>
    <property type="match status" value="1"/>
</dbReference>
<dbReference type="InterPro" id="IPR019874">
    <property type="entry name" value="RF_methyltr_PrmC"/>
</dbReference>
<comment type="catalytic activity">
    <reaction evidence="5">
        <text>L-glutaminyl-[peptide chain release factor] + S-adenosyl-L-methionine = N(5)-methyl-L-glutaminyl-[peptide chain release factor] + S-adenosyl-L-homocysteine + H(+)</text>
        <dbReference type="Rhea" id="RHEA:42896"/>
        <dbReference type="Rhea" id="RHEA-COMP:10271"/>
        <dbReference type="Rhea" id="RHEA-COMP:10272"/>
        <dbReference type="ChEBI" id="CHEBI:15378"/>
        <dbReference type="ChEBI" id="CHEBI:30011"/>
        <dbReference type="ChEBI" id="CHEBI:57856"/>
        <dbReference type="ChEBI" id="CHEBI:59789"/>
        <dbReference type="ChEBI" id="CHEBI:61891"/>
        <dbReference type="EC" id="2.1.1.297"/>
    </reaction>
</comment>
<dbReference type="InterPro" id="IPR040758">
    <property type="entry name" value="PrmC_N"/>
</dbReference>
<dbReference type="Pfam" id="PF05175">
    <property type="entry name" value="MTS"/>
    <property type="match status" value="1"/>
</dbReference>
<organism evidence="8 9">
    <name type="scientific">Candidatus Eubacterium faecale</name>
    <dbReference type="NCBI Taxonomy" id="2838568"/>
    <lineage>
        <taxon>Bacteria</taxon>
        <taxon>Bacillati</taxon>
        <taxon>Bacillota</taxon>
        <taxon>Clostridia</taxon>
        <taxon>Eubacteriales</taxon>
        <taxon>Eubacteriaceae</taxon>
        <taxon>Eubacterium</taxon>
    </lineage>
</organism>
<evidence type="ECO:0000256" key="5">
    <source>
        <dbReference type="ARBA" id="ARBA00048391"/>
    </source>
</evidence>
<evidence type="ECO:0000256" key="1">
    <source>
        <dbReference type="ARBA" id="ARBA00012771"/>
    </source>
</evidence>
<feature type="domain" description="Methyltransferase small" evidence="6">
    <location>
        <begin position="109"/>
        <end position="194"/>
    </location>
</feature>
<keyword evidence="2 8" id="KW-0489">Methyltransferase</keyword>
<name>A0A9D2S893_9FIRM</name>
<comment type="caution">
    <text evidence="8">The sequence shown here is derived from an EMBL/GenBank/DDBJ whole genome shotgun (WGS) entry which is preliminary data.</text>
</comment>
<keyword evidence="3 8" id="KW-0808">Transferase</keyword>
<evidence type="ECO:0000256" key="3">
    <source>
        <dbReference type="ARBA" id="ARBA00022679"/>
    </source>
</evidence>
<dbReference type="Gene3D" id="3.40.50.150">
    <property type="entry name" value="Vaccinia Virus protein VP39"/>
    <property type="match status" value="1"/>
</dbReference>
<reference evidence="8" key="1">
    <citation type="journal article" date="2021" name="PeerJ">
        <title>Extensive microbial diversity within the chicken gut microbiome revealed by metagenomics and culture.</title>
        <authorList>
            <person name="Gilroy R."/>
            <person name="Ravi A."/>
            <person name="Getino M."/>
            <person name="Pursley I."/>
            <person name="Horton D.L."/>
            <person name="Alikhan N.F."/>
            <person name="Baker D."/>
            <person name="Gharbi K."/>
            <person name="Hall N."/>
            <person name="Watson M."/>
            <person name="Adriaenssens E.M."/>
            <person name="Foster-Nyarko E."/>
            <person name="Jarju S."/>
            <person name="Secka A."/>
            <person name="Antonio M."/>
            <person name="Oren A."/>
            <person name="Chaudhuri R.R."/>
            <person name="La Ragione R."/>
            <person name="Hildebrand F."/>
            <person name="Pallen M.J."/>
        </authorList>
    </citation>
    <scope>NUCLEOTIDE SEQUENCE</scope>
    <source>
        <strain evidence="8">CHK188-16595</strain>
    </source>
</reference>
<dbReference type="Proteomes" id="UP000823877">
    <property type="component" value="Unassembled WGS sequence"/>
</dbReference>
<evidence type="ECO:0000313" key="9">
    <source>
        <dbReference type="Proteomes" id="UP000823877"/>
    </source>
</evidence>
<dbReference type="CDD" id="cd02440">
    <property type="entry name" value="AdoMet_MTases"/>
    <property type="match status" value="1"/>
</dbReference>
<sequence length="278" mass="30709">MTLKDAYNYCVYFLSANGVDEAQFKALCLVCSVAGIKNSEYETHKETTVMLKPIADALWRLKSGEPLQYVLGKWDFYESEFYVGKGVLIPRPETEELVDLAVRSAKQMHSPLVYDLCSGSGCIGISIAKAVPAADVFCVEKSADAMTYLLKNADGVHNAHPVLGDVLNADSFSQIAENSVDMIVSNPPYIRSTEISALQREVQFEPKEALDGGESGLDFYRYIIKSWKRFLKPGGKLLFEIGNEQGSAVKSLLSDSGYNHIQIQNDLYGNPRIAVSQK</sequence>
<dbReference type="NCBIfam" id="TIGR03534">
    <property type="entry name" value="RF_mod_PrmC"/>
    <property type="match status" value="1"/>
</dbReference>
<dbReference type="EC" id="2.1.1.297" evidence="1"/>
<dbReference type="InterPro" id="IPR029063">
    <property type="entry name" value="SAM-dependent_MTases_sf"/>
</dbReference>
<dbReference type="GO" id="GO:0003677">
    <property type="term" value="F:DNA binding"/>
    <property type="evidence" value="ECO:0007669"/>
    <property type="project" value="InterPro"/>
</dbReference>
<dbReference type="InterPro" id="IPR007848">
    <property type="entry name" value="Small_mtfrase_dom"/>
</dbReference>
<dbReference type="InterPro" id="IPR001091">
    <property type="entry name" value="RM_Methyltransferase"/>
</dbReference>
<dbReference type="Gene3D" id="1.10.8.10">
    <property type="entry name" value="DNA helicase RuvA subunit, C-terminal domain"/>
    <property type="match status" value="1"/>
</dbReference>
<dbReference type="NCBIfam" id="TIGR00536">
    <property type="entry name" value="hemK_fam"/>
    <property type="match status" value="1"/>
</dbReference>
<reference evidence="8" key="2">
    <citation type="submission" date="2021-04" db="EMBL/GenBank/DDBJ databases">
        <authorList>
            <person name="Gilroy R."/>
        </authorList>
    </citation>
    <scope>NUCLEOTIDE SEQUENCE</scope>
    <source>
        <strain evidence="8">CHK188-16595</strain>
    </source>
</reference>
<gene>
    <name evidence="8" type="primary">prmC</name>
    <name evidence="8" type="ORF">IAA37_01525</name>
</gene>
<dbReference type="InterPro" id="IPR002052">
    <property type="entry name" value="DNA_methylase_N6_adenine_CS"/>
</dbReference>
<dbReference type="PRINTS" id="PR00508">
    <property type="entry name" value="S21N4MTFRASE"/>
</dbReference>
<keyword evidence="4" id="KW-0949">S-adenosyl-L-methionine</keyword>
<dbReference type="GO" id="GO:0032259">
    <property type="term" value="P:methylation"/>
    <property type="evidence" value="ECO:0007669"/>
    <property type="project" value="UniProtKB-KW"/>
</dbReference>
<protein>
    <recommendedName>
        <fullName evidence="1">peptide chain release factor N(5)-glutamine methyltransferase</fullName>
        <ecNumber evidence="1">2.1.1.297</ecNumber>
    </recommendedName>
</protein>
<accession>A0A9D2S893</accession>
<evidence type="ECO:0000256" key="4">
    <source>
        <dbReference type="ARBA" id="ARBA00022691"/>
    </source>
</evidence>
<dbReference type="AlphaFoldDB" id="A0A9D2S893"/>
<feature type="domain" description="Release factor glutamine methyltransferase N-terminal" evidence="7">
    <location>
        <begin position="6"/>
        <end position="72"/>
    </location>
</feature>
<dbReference type="EMBL" id="DWXN01000002">
    <property type="protein sequence ID" value="HJB74337.1"/>
    <property type="molecule type" value="Genomic_DNA"/>
</dbReference>
<dbReference type="InterPro" id="IPR050320">
    <property type="entry name" value="N5-glutamine_MTase"/>
</dbReference>
<proteinExistence type="predicted"/>
<dbReference type="SUPFAM" id="SSF53335">
    <property type="entry name" value="S-adenosyl-L-methionine-dependent methyltransferases"/>
    <property type="match status" value="1"/>
</dbReference>
<dbReference type="PROSITE" id="PS00092">
    <property type="entry name" value="N6_MTASE"/>
    <property type="match status" value="1"/>
</dbReference>
<dbReference type="PANTHER" id="PTHR18895:SF74">
    <property type="entry name" value="MTRF1L RELEASE FACTOR GLUTAMINE METHYLTRANSFERASE"/>
    <property type="match status" value="1"/>
</dbReference>
<evidence type="ECO:0000256" key="2">
    <source>
        <dbReference type="ARBA" id="ARBA00022603"/>
    </source>
</evidence>
<dbReference type="InterPro" id="IPR004556">
    <property type="entry name" value="HemK-like"/>
</dbReference>
<evidence type="ECO:0000313" key="8">
    <source>
        <dbReference type="EMBL" id="HJB74337.1"/>
    </source>
</evidence>
<evidence type="ECO:0000259" key="6">
    <source>
        <dbReference type="Pfam" id="PF05175"/>
    </source>
</evidence>
<dbReference type="Pfam" id="PF17827">
    <property type="entry name" value="PrmC_N"/>
    <property type="match status" value="1"/>
</dbReference>
<evidence type="ECO:0000259" key="7">
    <source>
        <dbReference type="Pfam" id="PF17827"/>
    </source>
</evidence>
<dbReference type="GO" id="GO:0102559">
    <property type="term" value="F:peptide chain release factor N(5)-glutamine methyltransferase activity"/>
    <property type="evidence" value="ECO:0007669"/>
    <property type="project" value="UniProtKB-EC"/>
</dbReference>